<dbReference type="Pfam" id="PF00534">
    <property type="entry name" value="Glycos_transf_1"/>
    <property type="match status" value="1"/>
</dbReference>
<organism evidence="3 4">
    <name type="scientific">Allocoleopsis franciscana PCC 7113</name>
    <dbReference type="NCBI Taxonomy" id="1173027"/>
    <lineage>
        <taxon>Bacteria</taxon>
        <taxon>Bacillati</taxon>
        <taxon>Cyanobacteriota</taxon>
        <taxon>Cyanophyceae</taxon>
        <taxon>Coleofasciculales</taxon>
        <taxon>Coleofasciculaceae</taxon>
        <taxon>Allocoleopsis</taxon>
        <taxon>Allocoleopsis franciscana</taxon>
    </lineage>
</organism>
<accession>K9WM70</accession>
<dbReference type="HOGENOM" id="CLU_009583_0_3_3"/>
<dbReference type="InterPro" id="IPR028098">
    <property type="entry name" value="Glyco_trans_4-like_N"/>
</dbReference>
<dbReference type="InterPro" id="IPR001296">
    <property type="entry name" value="Glyco_trans_1"/>
</dbReference>
<proteinExistence type="predicted"/>
<dbReference type="CDD" id="cd03807">
    <property type="entry name" value="GT4_WbnK-like"/>
    <property type="match status" value="1"/>
</dbReference>
<dbReference type="RefSeq" id="WP_015185039.1">
    <property type="nucleotide sequence ID" value="NC_019738.1"/>
</dbReference>
<evidence type="ECO:0000313" key="4">
    <source>
        <dbReference type="Proteomes" id="UP000010471"/>
    </source>
</evidence>
<dbReference type="AlphaFoldDB" id="K9WM70"/>
<dbReference type="PANTHER" id="PTHR12526">
    <property type="entry name" value="GLYCOSYLTRANSFERASE"/>
    <property type="match status" value="1"/>
</dbReference>
<evidence type="ECO:0000259" key="2">
    <source>
        <dbReference type="Pfam" id="PF13439"/>
    </source>
</evidence>
<evidence type="ECO:0000259" key="1">
    <source>
        <dbReference type="Pfam" id="PF00534"/>
    </source>
</evidence>
<dbReference type="SUPFAM" id="SSF53756">
    <property type="entry name" value="UDP-Glycosyltransferase/glycogen phosphorylase"/>
    <property type="match status" value="1"/>
</dbReference>
<dbReference type="STRING" id="1173027.Mic7113_5257"/>
<dbReference type="Pfam" id="PF13439">
    <property type="entry name" value="Glyco_transf_4"/>
    <property type="match status" value="1"/>
</dbReference>
<dbReference type="eggNOG" id="COG0438">
    <property type="taxonomic scope" value="Bacteria"/>
</dbReference>
<dbReference type="EMBL" id="CP003630">
    <property type="protein sequence ID" value="AFZ20906.1"/>
    <property type="molecule type" value="Genomic_DNA"/>
</dbReference>
<dbReference type="Gene3D" id="3.40.50.2000">
    <property type="entry name" value="Glycogen Phosphorylase B"/>
    <property type="match status" value="2"/>
</dbReference>
<keyword evidence="3" id="KW-0808">Transferase</keyword>
<name>K9WM70_9CYAN</name>
<gene>
    <name evidence="3" type="ORF">Mic7113_5257</name>
</gene>
<feature type="domain" description="Glycosyl transferase family 1" evidence="1">
    <location>
        <begin position="194"/>
        <end position="361"/>
    </location>
</feature>
<sequence length="388" mass="43075">MKAVDKAPKRIAFIITGLNTGGAEMMLYKLLSRINREQFDSVVISLMDRGTVGDRIRSLGIPIHTIGMKSGKPTPASILQLISLVRKLQPDIIQGWMTHGNLASQLASTFIGKKVPVLWNVRHSTLSKIDERAGTLLIIKLLSYLSHLPIKIIYNSKTGAEEHKRIGYSSDKAYIIPNGFDTCLFAPSVEARSKIRLELGVAKDTFLIGLIGRFNPMKDHSSFLKAAKKIIQKEPYVNFVMAGKAVDKNNQILQNLILELNLSKQVHLLGERTDIPFLTAALDIATNSSFYGEGFPNVIGEAMSCEVPCVVTDVGDSAWIVGNTGQVVPPQNSEALCAGWLKFIDMGVEARRDLGVRARQRIEELFSLDQIVQNYEQLYQEVIYGEQY</sequence>
<keyword evidence="4" id="KW-1185">Reference proteome</keyword>
<reference evidence="3 4" key="1">
    <citation type="submission" date="2012-06" db="EMBL/GenBank/DDBJ databases">
        <title>Finished chromosome of genome of Microcoleus sp. PCC 7113.</title>
        <authorList>
            <consortium name="US DOE Joint Genome Institute"/>
            <person name="Gugger M."/>
            <person name="Coursin T."/>
            <person name="Rippka R."/>
            <person name="Tandeau De Marsac N."/>
            <person name="Huntemann M."/>
            <person name="Wei C.-L."/>
            <person name="Han J."/>
            <person name="Detter J.C."/>
            <person name="Han C."/>
            <person name="Tapia R."/>
            <person name="Chen A."/>
            <person name="Kyrpides N."/>
            <person name="Mavromatis K."/>
            <person name="Markowitz V."/>
            <person name="Szeto E."/>
            <person name="Ivanova N."/>
            <person name="Pagani I."/>
            <person name="Pati A."/>
            <person name="Goodwin L."/>
            <person name="Nordberg H.P."/>
            <person name="Cantor M.N."/>
            <person name="Hua S.X."/>
            <person name="Woyke T."/>
            <person name="Kerfeld C.A."/>
        </authorList>
    </citation>
    <scope>NUCLEOTIDE SEQUENCE [LARGE SCALE GENOMIC DNA]</scope>
    <source>
        <strain evidence="3 4">PCC 7113</strain>
    </source>
</reference>
<evidence type="ECO:0000313" key="3">
    <source>
        <dbReference type="EMBL" id="AFZ20906.1"/>
    </source>
</evidence>
<dbReference type="KEGG" id="mic:Mic7113_5257"/>
<dbReference type="GO" id="GO:0016757">
    <property type="term" value="F:glycosyltransferase activity"/>
    <property type="evidence" value="ECO:0007669"/>
    <property type="project" value="InterPro"/>
</dbReference>
<feature type="domain" description="Glycosyltransferase subfamily 4-like N-terminal" evidence="2">
    <location>
        <begin position="21"/>
        <end position="182"/>
    </location>
</feature>
<protein>
    <submittedName>
        <fullName evidence="3">Glycosyltransferase</fullName>
    </submittedName>
</protein>
<dbReference type="Proteomes" id="UP000010471">
    <property type="component" value="Chromosome"/>
</dbReference>
<dbReference type="OrthoDB" id="9787617at2"/>